<reference evidence="1 2" key="1">
    <citation type="journal article" date="2018" name="PLoS ONE">
        <title>The draft genome of Kipferlia bialata reveals reductive genome evolution in fornicate parasites.</title>
        <authorList>
            <person name="Tanifuji G."/>
            <person name="Takabayashi S."/>
            <person name="Kume K."/>
            <person name="Takagi M."/>
            <person name="Nakayama T."/>
            <person name="Kamikawa R."/>
            <person name="Inagaki Y."/>
            <person name="Hashimoto T."/>
        </authorList>
    </citation>
    <scope>NUCLEOTIDE SEQUENCE [LARGE SCALE GENOMIC DNA]</scope>
    <source>
        <strain evidence="1">NY0173</strain>
    </source>
</reference>
<dbReference type="AlphaFoldDB" id="A0A391P6M4"/>
<dbReference type="EMBL" id="BDIP01004640">
    <property type="protein sequence ID" value="GCA63702.1"/>
    <property type="molecule type" value="Genomic_DNA"/>
</dbReference>
<keyword evidence="2" id="KW-1185">Reference proteome</keyword>
<evidence type="ECO:0000313" key="2">
    <source>
        <dbReference type="Proteomes" id="UP000265618"/>
    </source>
</evidence>
<accession>A0A391P6M4</accession>
<name>A0A391P6M4_9EUKA</name>
<dbReference type="Proteomes" id="UP000265618">
    <property type="component" value="Unassembled WGS sequence"/>
</dbReference>
<organism evidence="1 2">
    <name type="scientific">Kipferlia bialata</name>
    <dbReference type="NCBI Taxonomy" id="797122"/>
    <lineage>
        <taxon>Eukaryota</taxon>
        <taxon>Metamonada</taxon>
        <taxon>Carpediemonas-like organisms</taxon>
        <taxon>Kipferlia</taxon>
    </lineage>
</organism>
<protein>
    <submittedName>
        <fullName evidence="1">Uncharacterized protein</fullName>
    </submittedName>
</protein>
<gene>
    <name evidence="1" type="ORF">KIPB_011430</name>
</gene>
<proteinExistence type="predicted"/>
<sequence>MDTCGICVAGRVPTPLYTPDPDALRVVK</sequence>
<feature type="non-terminal residue" evidence="1">
    <location>
        <position position="28"/>
    </location>
</feature>
<comment type="caution">
    <text evidence="1">The sequence shown here is derived from an EMBL/GenBank/DDBJ whole genome shotgun (WGS) entry which is preliminary data.</text>
</comment>
<evidence type="ECO:0000313" key="1">
    <source>
        <dbReference type="EMBL" id="GCA63702.1"/>
    </source>
</evidence>